<protein>
    <recommendedName>
        <fullName evidence="3">Beta-lactamase-related domain-containing protein</fullName>
    </recommendedName>
</protein>
<dbReference type="InterPro" id="IPR001466">
    <property type="entry name" value="Beta-lactam-related"/>
</dbReference>
<proteinExistence type="predicted"/>
<feature type="region of interest" description="Disordered" evidence="1">
    <location>
        <begin position="353"/>
        <end position="379"/>
    </location>
</feature>
<dbReference type="InterPro" id="IPR012338">
    <property type="entry name" value="Beta-lactam/transpept-like"/>
</dbReference>
<dbReference type="GO" id="GO:0006508">
    <property type="term" value="P:proteolysis"/>
    <property type="evidence" value="ECO:0007669"/>
    <property type="project" value="TreeGrafter"/>
</dbReference>
<dbReference type="GO" id="GO:0019216">
    <property type="term" value="P:regulation of lipid metabolic process"/>
    <property type="evidence" value="ECO:0007669"/>
    <property type="project" value="TreeGrafter"/>
</dbReference>
<dbReference type="GO" id="GO:0005739">
    <property type="term" value="C:mitochondrion"/>
    <property type="evidence" value="ECO:0007669"/>
    <property type="project" value="TreeGrafter"/>
</dbReference>
<feature type="region of interest" description="Disordered" evidence="1">
    <location>
        <begin position="597"/>
        <end position="625"/>
    </location>
</feature>
<reference evidence="4 5" key="1">
    <citation type="submission" date="2024-04" db="EMBL/GenBank/DDBJ databases">
        <authorList>
            <consortium name="Genoscope - CEA"/>
            <person name="William W."/>
        </authorList>
    </citation>
    <scope>NUCLEOTIDE SEQUENCE [LARGE SCALE GENOMIC DNA]</scope>
</reference>
<feature type="region of interest" description="Disordered" evidence="1">
    <location>
        <begin position="633"/>
        <end position="652"/>
    </location>
</feature>
<feature type="region of interest" description="Disordered" evidence="1">
    <location>
        <begin position="674"/>
        <end position="758"/>
    </location>
</feature>
<keyword evidence="2" id="KW-0472">Membrane</keyword>
<feature type="transmembrane region" description="Helical" evidence="2">
    <location>
        <begin position="118"/>
        <end position="136"/>
    </location>
</feature>
<feature type="compositionally biased region" description="Polar residues" evidence="1">
    <location>
        <begin position="615"/>
        <end position="625"/>
    </location>
</feature>
<organism evidence="4 5">
    <name type="scientific">Lymnaea stagnalis</name>
    <name type="common">Great pond snail</name>
    <name type="synonym">Helix stagnalis</name>
    <dbReference type="NCBI Taxonomy" id="6523"/>
    <lineage>
        <taxon>Eukaryota</taxon>
        <taxon>Metazoa</taxon>
        <taxon>Spiralia</taxon>
        <taxon>Lophotrochozoa</taxon>
        <taxon>Mollusca</taxon>
        <taxon>Gastropoda</taxon>
        <taxon>Heterobranchia</taxon>
        <taxon>Euthyneura</taxon>
        <taxon>Panpulmonata</taxon>
        <taxon>Hygrophila</taxon>
        <taxon>Lymnaeoidea</taxon>
        <taxon>Lymnaeidae</taxon>
        <taxon>Lymnaea</taxon>
    </lineage>
</organism>
<keyword evidence="2" id="KW-1133">Transmembrane helix</keyword>
<feature type="compositionally biased region" description="Polar residues" evidence="1">
    <location>
        <begin position="353"/>
        <end position="364"/>
    </location>
</feature>
<keyword evidence="5" id="KW-1185">Reference proteome</keyword>
<dbReference type="SUPFAM" id="SSF56601">
    <property type="entry name" value="beta-lactamase/transpeptidase-like"/>
    <property type="match status" value="1"/>
</dbReference>
<dbReference type="Pfam" id="PF00144">
    <property type="entry name" value="Beta-lactamase"/>
    <property type="match status" value="1"/>
</dbReference>
<dbReference type="Gene3D" id="3.40.710.10">
    <property type="entry name" value="DD-peptidase/beta-lactamase superfamily"/>
    <property type="match status" value="2"/>
</dbReference>
<dbReference type="AlphaFoldDB" id="A0AAV2HVL4"/>
<feature type="domain" description="Beta-lactamase-related" evidence="3">
    <location>
        <begin position="221"/>
        <end position="589"/>
    </location>
</feature>
<feature type="compositionally biased region" description="Pro residues" evidence="1">
    <location>
        <begin position="711"/>
        <end position="729"/>
    </location>
</feature>
<evidence type="ECO:0000256" key="2">
    <source>
        <dbReference type="SAM" id="Phobius"/>
    </source>
</evidence>
<accession>A0AAV2HVL4</accession>
<evidence type="ECO:0000256" key="1">
    <source>
        <dbReference type="SAM" id="MobiDB-lite"/>
    </source>
</evidence>
<dbReference type="GO" id="GO:0008233">
    <property type="term" value="F:peptidase activity"/>
    <property type="evidence" value="ECO:0007669"/>
    <property type="project" value="TreeGrafter"/>
</dbReference>
<dbReference type="Proteomes" id="UP001497497">
    <property type="component" value="Unassembled WGS sequence"/>
</dbReference>
<evidence type="ECO:0000313" key="5">
    <source>
        <dbReference type="Proteomes" id="UP001497497"/>
    </source>
</evidence>
<name>A0AAV2HVL4_LYMST</name>
<dbReference type="EMBL" id="CAXITT010000291">
    <property type="protein sequence ID" value="CAL1538252.1"/>
    <property type="molecule type" value="Genomic_DNA"/>
</dbReference>
<gene>
    <name evidence="4" type="ORF">GSLYS_00012073001</name>
</gene>
<dbReference type="PANTHER" id="PTHR46520">
    <property type="entry name" value="SERINE BETA-LACTAMASE-LIKE PROTEIN LACTB, MITOCHONDRIAL"/>
    <property type="match status" value="1"/>
</dbReference>
<evidence type="ECO:0000259" key="3">
    <source>
        <dbReference type="Pfam" id="PF00144"/>
    </source>
</evidence>
<keyword evidence="2" id="KW-0812">Transmembrane</keyword>
<comment type="caution">
    <text evidence="4">The sequence shown here is derived from an EMBL/GenBank/DDBJ whole genome shotgun (WGS) entry which is preliminary data.</text>
</comment>
<dbReference type="PANTHER" id="PTHR46520:SF1">
    <property type="entry name" value="SERINE BETA-LACTAMASE-LIKE PROTEIN LACTB, MITOCHONDRIAL"/>
    <property type="match status" value="1"/>
</dbReference>
<evidence type="ECO:0000313" key="4">
    <source>
        <dbReference type="EMBL" id="CAL1538252.1"/>
    </source>
</evidence>
<sequence length="792" mass="87616">MYSNRVHYLSRKLSRYNLQALQPSLNQRQPSRRHQQHCLISAAQWRLSNMSPYRWLPTYQGLNTMQSHISISTTSDLSSWSNYVKMIQWQYHTMALSKQQDMDRSSNRQHFGFSTHSMFIKMAAVFGLAWMLYKYFDFESELPLVCIASCSSKEEKKDSDANVDQVPGKIYKAGKRYKEKKKKKKKNRDKDKKTIIATEKISLSTAIAKAQAMCLLRKDEVGSPGIVICVTVDGKQVYAEGFGYADVENHQPIKPDSVLRIASISKAITATIVAKLWEKNLIDLDEVVQNYVPTFPEKEFMEEKVEITVRQLLNHTSGIRHYKAEDDPVYAYDKPIADLVAACTVVSPFFVTSPRSSESESTQGKKGLNLNDKKTNAPHENTEFERGEYLLTRKFRSTKDALTLFEKDQLVAKPGTKYVYTTFAYTLLAAIVESVTKKPFTETLEKTLRHMGLNETYLDYHDPIIYNRARCYCKDKVGRLVNAPHVDNSYKWAGGGVLSTVEDMVKFGNILLYSAQHGDEAPGLPGYLKASTVSTFWSALGSPGGSKGYGLGFMLTPGEEHYGMCAQLNFGAGHTGAAIGASSALFILPRSFPSPNRSCKLPGASPVPGDETTAEAESTKTFTDSGETVLAQVHPDEPSSKPTRIPEITSNSVMRSLADSPTYLDTPLLLQNPSIFETPSAPLPETPSPLDTAPLMETPTPPDTQPLVETPTPPDTPSPQDTPSPPDTPSPKDKTPSPAPGPGDVIDFSNIPPGKPLPQGVVVAVFTNMVAVSVRDIAENVARIFENVEPSK</sequence>
<dbReference type="InterPro" id="IPR052794">
    <property type="entry name" value="Mito_Ser_Protease_LACTB"/>
</dbReference>